<proteinExistence type="predicted"/>
<sequence length="279" mass="32387">MKVLKFNHFNAKPTDFITFMENGLRNCSLPEDRREAIRIKICQQLKQRKQSQLIPDIEMKALKSLKNGYNILILTADKVNAIALLDKTEYTKKIRQLIEDKETYQLLNGNPVKELRNQLTKSFSTLKKNKKQTDEEYRPVKPTEGLTIWFYGLPKVYKPHVPLRLIVAPTKAPNYNLARTKLSVDEMAKLVEICMETYFQFDGKVNQQIRGTPLGSPFTGQLADAVMKQFGTKAFEILQPRLWIRYVDDTFVVLRASTVDQFHQMINEQVPGINFTREE</sequence>
<keyword evidence="2" id="KW-1185">Reference proteome</keyword>
<reference evidence="1 2" key="2">
    <citation type="submission" date="2018-11" db="EMBL/GenBank/DDBJ databases">
        <authorList>
            <consortium name="Pathogen Informatics"/>
        </authorList>
    </citation>
    <scope>NUCLEOTIDE SEQUENCE [LARGE SCALE GENOMIC DNA]</scope>
    <source>
        <strain evidence="1 2">Egypt</strain>
    </source>
</reference>
<accession>A0A183B430</accession>
<dbReference type="OrthoDB" id="10029313at2759"/>
<name>A0A183B430_9TREM</name>
<dbReference type="PANTHER" id="PTHR21301:SF10">
    <property type="entry name" value="REVERSE TRANSCRIPTASE DOMAIN-CONTAINING PROTEIN"/>
    <property type="match status" value="1"/>
</dbReference>
<evidence type="ECO:0000313" key="1">
    <source>
        <dbReference type="EMBL" id="VDP91237.1"/>
    </source>
</evidence>
<evidence type="ECO:0000313" key="2">
    <source>
        <dbReference type="Proteomes" id="UP000272942"/>
    </source>
</evidence>
<reference evidence="3" key="1">
    <citation type="submission" date="2016-06" db="UniProtKB">
        <authorList>
            <consortium name="WormBaseParasite"/>
        </authorList>
    </citation>
    <scope>IDENTIFICATION</scope>
</reference>
<dbReference type="WBParaSite" id="ECPE_0001400501-mRNA-1">
    <property type="protein sequence ID" value="ECPE_0001400501-mRNA-1"/>
    <property type="gene ID" value="ECPE_0001400501"/>
</dbReference>
<dbReference type="AlphaFoldDB" id="A0A183B430"/>
<dbReference type="PANTHER" id="PTHR21301">
    <property type="entry name" value="REVERSE TRANSCRIPTASE"/>
    <property type="match status" value="1"/>
</dbReference>
<protein>
    <submittedName>
        <fullName evidence="3">Reverse transcriptase domain-containing protein</fullName>
    </submittedName>
</protein>
<organism evidence="3">
    <name type="scientific">Echinostoma caproni</name>
    <dbReference type="NCBI Taxonomy" id="27848"/>
    <lineage>
        <taxon>Eukaryota</taxon>
        <taxon>Metazoa</taxon>
        <taxon>Spiralia</taxon>
        <taxon>Lophotrochozoa</taxon>
        <taxon>Platyhelminthes</taxon>
        <taxon>Trematoda</taxon>
        <taxon>Digenea</taxon>
        <taxon>Plagiorchiida</taxon>
        <taxon>Echinostomata</taxon>
        <taxon>Echinostomatoidea</taxon>
        <taxon>Echinostomatidae</taxon>
        <taxon>Echinostoma</taxon>
    </lineage>
</organism>
<evidence type="ECO:0000313" key="3">
    <source>
        <dbReference type="WBParaSite" id="ECPE_0001400501-mRNA-1"/>
    </source>
</evidence>
<dbReference type="EMBL" id="UZAN01056389">
    <property type="protein sequence ID" value="VDP91237.1"/>
    <property type="molecule type" value="Genomic_DNA"/>
</dbReference>
<dbReference type="Proteomes" id="UP000272942">
    <property type="component" value="Unassembled WGS sequence"/>
</dbReference>
<gene>
    <name evidence="1" type="ORF">ECPE_LOCUS13965</name>
</gene>